<protein>
    <recommendedName>
        <fullName evidence="7">DUF202 domain-containing protein</fullName>
    </recommendedName>
</protein>
<evidence type="ECO:0000256" key="4">
    <source>
        <dbReference type="ARBA" id="ARBA00022989"/>
    </source>
</evidence>
<evidence type="ECO:0000256" key="2">
    <source>
        <dbReference type="ARBA" id="ARBA00022475"/>
    </source>
</evidence>
<dbReference type="InterPro" id="IPR052053">
    <property type="entry name" value="IM_YidH-like"/>
</dbReference>
<dbReference type="AlphaFoldDB" id="A0A2P6MGM0"/>
<dbReference type="RefSeq" id="WP_105959263.1">
    <property type="nucleotide sequence ID" value="NZ_PVNS01000008.1"/>
</dbReference>
<feature type="transmembrane region" description="Helical" evidence="6">
    <location>
        <begin position="55"/>
        <end position="78"/>
    </location>
</feature>
<evidence type="ECO:0000256" key="3">
    <source>
        <dbReference type="ARBA" id="ARBA00022692"/>
    </source>
</evidence>
<keyword evidence="5 6" id="KW-0472">Membrane</keyword>
<name>A0A2P6MGM0_ALKUR</name>
<keyword evidence="9" id="KW-1185">Reference proteome</keyword>
<comment type="caution">
    <text evidence="8">The sequence shown here is derived from an EMBL/GenBank/DDBJ whole genome shotgun (WGS) entry which is preliminary data.</text>
</comment>
<feature type="transmembrane region" description="Helical" evidence="6">
    <location>
        <begin position="21"/>
        <end position="43"/>
    </location>
</feature>
<evidence type="ECO:0000256" key="5">
    <source>
        <dbReference type="ARBA" id="ARBA00023136"/>
    </source>
</evidence>
<sequence>MHKQEAAYIQQHLANERTYLAWVRTALAMKGIGFLVAALEYAVQSGEASVRLPAVVISAGAFSAGMVVLLIGTILYFRNRRSINASSYQSAAASILISTVLITILLVSVFFYTWTLSL</sequence>
<dbReference type="OrthoDB" id="582337at2"/>
<evidence type="ECO:0000256" key="1">
    <source>
        <dbReference type="ARBA" id="ARBA00004651"/>
    </source>
</evidence>
<evidence type="ECO:0000256" key="6">
    <source>
        <dbReference type="SAM" id="Phobius"/>
    </source>
</evidence>
<evidence type="ECO:0000313" key="8">
    <source>
        <dbReference type="EMBL" id="PRO65424.1"/>
    </source>
</evidence>
<accession>A0A2P6MGM0</accession>
<proteinExistence type="predicted"/>
<dbReference type="InterPro" id="IPR003807">
    <property type="entry name" value="DUF202"/>
</dbReference>
<gene>
    <name evidence="8" type="ORF">C6I21_09700</name>
</gene>
<feature type="transmembrane region" description="Helical" evidence="6">
    <location>
        <begin position="90"/>
        <end position="114"/>
    </location>
</feature>
<dbReference type="PANTHER" id="PTHR34187:SF2">
    <property type="entry name" value="DUF202 DOMAIN-CONTAINING PROTEIN"/>
    <property type="match status" value="1"/>
</dbReference>
<dbReference type="PANTHER" id="PTHR34187">
    <property type="entry name" value="FGR18P"/>
    <property type="match status" value="1"/>
</dbReference>
<reference evidence="8 9" key="1">
    <citation type="submission" date="2018-03" db="EMBL/GenBank/DDBJ databases">
        <title>Bacillus urumqiensis sp. nov., a moderately haloalkaliphilic bacterium isolated from a salt lake.</title>
        <authorList>
            <person name="Zhao B."/>
            <person name="Liao Z."/>
        </authorList>
    </citation>
    <scope>NUCLEOTIDE SEQUENCE [LARGE SCALE GENOMIC DNA]</scope>
    <source>
        <strain evidence="8 9">BZ-SZ-XJ18</strain>
    </source>
</reference>
<comment type="subcellular location">
    <subcellularLocation>
        <location evidence="1">Cell membrane</location>
        <topology evidence="1">Multi-pass membrane protein</topology>
    </subcellularLocation>
</comment>
<organism evidence="8 9">
    <name type="scientific">Alkalicoccus urumqiensis</name>
    <name type="common">Bacillus urumqiensis</name>
    <dbReference type="NCBI Taxonomy" id="1548213"/>
    <lineage>
        <taxon>Bacteria</taxon>
        <taxon>Bacillati</taxon>
        <taxon>Bacillota</taxon>
        <taxon>Bacilli</taxon>
        <taxon>Bacillales</taxon>
        <taxon>Bacillaceae</taxon>
        <taxon>Alkalicoccus</taxon>
    </lineage>
</organism>
<keyword evidence="4 6" id="KW-1133">Transmembrane helix</keyword>
<feature type="domain" description="DUF202" evidence="7">
    <location>
        <begin position="11"/>
        <end position="81"/>
    </location>
</feature>
<dbReference type="Proteomes" id="UP000243650">
    <property type="component" value="Unassembled WGS sequence"/>
</dbReference>
<dbReference type="Pfam" id="PF02656">
    <property type="entry name" value="DUF202"/>
    <property type="match status" value="1"/>
</dbReference>
<keyword evidence="3 6" id="KW-0812">Transmembrane</keyword>
<evidence type="ECO:0000259" key="7">
    <source>
        <dbReference type="Pfam" id="PF02656"/>
    </source>
</evidence>
<keyword evidence="2" id="KW-1003">Cell membrane</keyword>
<evidence type="ECO:0000313" key="9">
    <source>
        <dbReference type="Proteomes" id="UP000243650"/>
    </source>
</evidence>
<dbReference type="GO" id="GO:0005886">
    <property type="term" value="C:plasma membrane"/>
    <property type="evidence" value="ECO:0007669"/>
    <property type="project" value="UniProtKB-SubCell"/>
</dbReference>
<dbReference type="EMBL" id="PVNS01000008">
    <property type="protein sequence ID" value="PRO65424.1"/>
    <property type="molecule type" value="Genomic_DNA"/>
</dbReference>